<gene>
    <name evidence="9" type="ORF">PQU98_08225</name>
</gene>
<feature type="transmembrane region" description="Helical" evidence="7">
    <location>
        <begin position="278"/>
        <end position="296"/>
    </location>
</feature>
<feature type="transmembrane region" description="Helical" evidence="7">
    <location>
        <begin position="33"/>
        <end position="55"/>
    </location>
</feature>
<keyword evidence="3" id="KW-1003">Cell membrane</keyword>
<dbReference type="EMBL" id="JAQQKV010000001">
    <property type="protein sequence ID" value="MDC7676113.1"/>
    <property type="molecule type" value="Genomic_DNA"/>
</dbReference>
<dbReference type="CDD" id="cd06173">
    <property type="entry name" value="MFS_MefA_like"/>
    <property type="match status" value="1"/>
</dbReference>
<feature type="transmembrane region" description="Helical" evidence="7">
    <location>
        <begin position="165"/>
        <end position="187"/>
    </location>
</feature>
<evidence type="ECO:0000259" key="8">
    <source>
        <dbReference type="PROSITE" id="PS50850"/>
    </source>
</evidence>
<evidence type="ECO:0000256" key="6">
    <source>
        <dbReference type="ARBA" id="ARBA00023136"/>
    </source>
</evidence>
<reference evidence="9 10" key="1">
    <citation type="submission" date="2023-01" db="EMBL/GenBank/DDBJ databases">
        <title>Novel species of the genus Asticcacaulis isolated from rivers.</title>
        <authorList>
            <person name="Lu H."/>
        </authorList>
    </citation>
    <scope>NUCLEOTIDE SEQUENCE [LARGE SCALE GENOMIC DNA]</scope>
    <source>
        <strain evidence="9 10">LKC15W</strain>
    </source>
</reference>
<dbReference type="RefSeq" id="WP_272744418.1">
    <property type="nucleotide sequence ID" value="NZ_JAQQKV010000001.1"/>
</dbReference>
<evidence type="ECO:0000256" key="2">
    <source>
        <dbReference type="ARBA" id="ARBA00022448"/>
    </source>
</evidence>
<evidence type="ECO:0000256" key="4">
    <source>
        <dbReference type="ARBA" id="ARBA00022692"/>
    </source>
</evidence>
<evidence type="ECO:0000256" key="1">
    <source>
        <dbReference type="ARBA" id="ARBA00004651"/>
    </source>
</evidence>
<organism evidence="9 10">
    <name type="scientific">Asticcacaulis machinosus</name>
    <dbReference type="NCBI Taxonomy" id="2984211"/>
    <lineage>
        <taxon>Bacteria</taxon>
        <taxon>Pseudomonadati</taxon>
        <taxon>Pseudomonadota</taxon>
        <taxon>Alphaproteobacteria</taxon>
        <taxon>Caulobacterales</taxon>
        <taxon>Caulobacteraceae</taxon>
        <taxon>Asticcacaulis</taxon>
    </lineage>
</organism>
<dbReference type="PROSITE" id="PS50850">
    <property type="entry name" value="MFS"/>
    <property type="match status" value="1"/>
</dbReference>
<dbReference type="Pfam" id="PF05977">
    <property type="entry name" value="MFS_3"/>
    <property type="match status" value="1"/>
</dbReference>
<feature type="transmembrane region" description="Helical" evidence="7">
    <location>
        <begin position="308"/>
        <end position="341"/>
    </location>
</feature>
<keyword evidence="2" id="KW-0813">Transport</keyword>
<proteinExistence type="predicted"/>
<feature type="transmembrane region" description="Helical" evidence="7">
    <location>
        <begin position="193"/>
        <end position="212"/>
    </location>
</feature>
<comment type="caution">
    <text evidence="9">The sequence shown here is derived from an EMBL/GenBank/DDBJ whole genome shotgun (WGS) entry which is preliminary data.</text>
</comment>
<dbReference type="Proteomes" id="UP001218579">
    <property type="component" value="Unassembled WGS sequence"/>
</dbReference>
<evidence type="ECO:0000256" key="7">
    <source>
        <dbReference type="SAM" id="Phobius"/>
    </source>
</evidence>
<feature type="domain" description="Major facilitator superfamily (MFS) profile" evidence="8">
    <location>
        <begin position="1"/>
        <end position="217"/>
    </location>
</feature>
<keyword evidence="5 7" id="KW-1133">Transmembrane helix</keyword>
<keyword evidence="6 7" id="KW-0472">Membrane</keyword>
<dbReference type="PANTHER" id="PTHR23513">
    <property type="entry name" value="INTEGRAL MEMBRANE EFFLUX PROTEIN-RELATED"/>
    <property type="match status" value="1"/>
</dbReference>
<comment type="subcellular location">
    <subcellularLocation>
        <location evidence="1">Cell membrane</location>
        <topology evidence="1">Multi-pass membrane protein</topology>
    </subcellularLocation>
</comment>
<dbReference type="PANTHER" id="PTHR23513:SF9">
    <property type="entry name" value="ENTEROBACTIN EXPORTER ENTS"/>
    <property type="match status" value="1"/>
</dbReference>
<evidence type="ECO:0000313" key="9">
    <source>
        <dbReference type="EMBL" id="MDC7676113.1"/>
    </source>
</evidence>
<protein>
    <submittedName>
        <fullName evidence="9">MFS transporter</fullName>
    </submittedName>
</protein>
<dbReference type="InterPro" id="IPR020846">
    <property type="entry name" value="MFS_dom"/>
</dbReference>
<evidence type="ECO:0000313" key="10">
    <source>
        <dbReference type="Proteomes" id="UP001218579"/>
    </source>
</evidence>
<feature type="transmembrane region" description="Helical" evidence="7">
    <location>
        <begin position="67"/>
        <end position="89"/>
    </location>
</feature>
<feature type="transmembrane region" description="Helical" evidence="7">
    <location>
        <begin position="101"/>
        <end position="121"/>
    </location>
</feature>
<keyword evidence="10" id="KW-1185">Reference proteome</keyword>
<dbReference type="SUPFAM" id="SSF103473">
    <property type="entry name" value="MFS general substrate transporter"/>
    <property type="match status" value="1"/>
</dbReference>
<feature type="transmembrane region" description="Helical" evidence="7">
    <location>
        <begin position="390"/>
        <end position="412"/>
    </location>
</feature>
<evidence type="ECO:0000256" key="5">
    <source>
        <dbReference type="ARBA" id="ARBA00022989"/>
    </source>
</evidence>
<dbReference type="InterPro" id="IPR010290">
    <property type="entry name" value="TM_effector"/>
</dbReference>
<feature type="transmembrane region" description="Helical" evidence="7">
    <location>
        <begin position="233"/>
        <end position="266"/>
    </location>
</feature>
<sequence>MPETPHVPPAETPPSDPSLYKGPLQIPAFRSFLLARFISVLSYSAQSAAIAWHIYETARETVGIGQSAFYVGLMGLCQFIAMFVTTLPAGVVVDKYDRKKVMGFTIGAQAVIALGFFALAVTPGSPFWALFVLSAFLGVTRSFIAPAGSSIGPMIVPRDMLPKAIAINSLSFQVGGVLGPALGGLLVGASAGFAYGVSAGLFVMAGIIILNIKANTQPEYAGGSKMEMVREGLSYIWTNKVVLGALSLDLFAVLLGGATALLPIFAKDVLHVGPEGYGILRSSAAVGAMVTAAWLARRPIRRHAGKWMYGGVAIFGVCTIIFGISQSFWVSVAALVVLGAADMVSVYVRGTLVQIVTPDYMRGRVASVSYLFIGASNELGEFESGVVARFLGPVGAALFGGIGSLIVTGAWVKLFPALYKSDQL</sequence>
<keyword evidence="4 7" id="KW-0812">Transmembrane</keyword>
<dbReference type="InterPro" id="IPR036259">
    <property type="entry name" value="MFS_trans_sf"/>
</dbReference>
<evidence type="ECO:0000256" key="3">
    <source>
        <dbReference type="ARBA" id="ARBA00022475"/>
    </source>
</evidence>
<dbReference type="Gene3D" id="1.20.1250.20">
    <property type="entry name" value="MFS general substrate transporter like domains"/>
    <property type="match status" value="1"/>
</dbReference>
<accession>A0ABT5HIS2</accession>
<name>A0ABT5HIS2_9CAUL</name>